<dbReference type="PANTHER" id="PTHR46035:SF3">
    <property type="entry name" value="TRANSLOCATION PROTEIN SEC72"/>
    <property type="match status" value="1"/>
</dbReference>
<dbReference type="Gene3D" id="1.25.40.10">
    <property type="entry name" value="Tetratricopeptide repeat domain"/>
    <property type="match status" value="1"/>
</dbReference>
<evidence type="ECO:0000313" key="1">
    <source>
        <dbReference type="EMBL" id="WBW75128.1"/>
    </source>
</evidence>
<dbReference type="GeneID" id="80878090"/>
<gene>
    <name evidence="1" type="primary">sec67</name>
    <name evidence="1" type="ORF">SOMG_04621</name>
</gene>
<protein>
    <submittedName>
        <fullName evidence="1">ER protein translocation subcomplex subunit Sec67</fullName>
    </submittedName>
</protein>
<dbReference type="KEGG" id="som:SOMG_04621"/>
<dbReference type="SMART" id="SM00028">
    <property type="entry name" value="TPR"/>
    <property type="match status" value="3"/>
</dbReference>
<dbReference type="GO" id="GO:0030544">
    <property type="term" value="F:Hsp70 protein binding"/>
    <property type="evidence" value="ECO:0007669"/>
    <property type="project" value="TreeGrafter"/>
</dbReference>
<dbReference type="GO" id="GO:0005634">
    <property type="term" value="C:nucleus"/>
    <property type="evidence" value="ECO:0007669"/>
    <property type="project" value="TreeGrafter"/>
</dbReference>
<dbReference type="InterPro" id="IPR011990">
    <property type="entry name" value="TPR-like_helical_dom_sf"/>
</dbReference>
<sequence>MAVRTEQLEAPQVKLDNLTEEEQLVQEKLNKYAKSIATFRYPFAIPPPFPPAKPNLALSTQVNKMKQTANEAFKRKKYEEAKKLYSLALHLALNRCSWEPALLTREEVSTMLCNRAAAELSLSQFPEALADANAALKIRNTYGKCFYRKAKALEAMHRMDEAKQVVRDGLILAEPITRNELVSLWATYTKEN</sequence>
<dbReference type="InterPro" id="IPR019734">
    <property type="entry name" value="TPR_rpt"/>
</dbReference>
<dbReference type="GO" id="GO:0006457">
    <property type="term" value="P:protein folding"/>
    <property type="evidence" value="ECO:0007669"/>
    <property type="project" value="TreeGrafter"/>
</dbReference>
<dbReference type="SUPFAM" id="SSF48452">
    <property type="entry name" value="TPR-like"/>
    <property type="match status" value="1"/>
</dbReference>
<dbReference type="Proteomes" id="UP001212411">
    <property type="component" value="Chromosome 3"/>
</dbReference>
<reference evidence="1 2" key="1">
    <citation type="journal article" date="2023" name="G3 (Bethesda)">
        <title>A high-quality reference genome for the fission yeast Schizosaccharomyces osmophilus.</title>
        <authorList>
            <person name="Jia G.S."/>
            <person name="Zhang W.C."/>
            <person name="Liang Y."/>
            <person name="Liu X.H."/>
            <person name="Rhind N."/>
            <person name="Pidoux A."/>
            <person name="Brysch-Herzberg M."/>
            <person name="Du L.L."/>
        </authorList>
    </citation>
    <scope>NUCLEOTIDE SEQUENCE [LARGE SCALE GENOMIC DNA]</scope>
    <source>
        <strain evidence="1 2">CBS 15793</strain>
    </source>
</reference>
<proteinExistence type="predicted"/>
<accession>A0AAE9WJF3</accession>
<dbReference type="RefSeq" id="XP_056039371.1">
    <property type="nucleotide sequence ID" value="XM_056183401.1"/>
</dbReference>
<name>A0AAE9WJF3_9SCHI</name>
<organism evidence="1 2">
    <name type="scientific">Schizosaccharomyces osmophilus</name>
    <dbReference type="NCBI Taxonomy" id="2545709"/>
    <lineage>
        <taxon>Eukaryota</taxon>
        <taxon>Fungi</taxon>
        <taxon>Dikarya</taxon>
        <taxon>Ascomycota</taxon>
        <taxon>Taphrinomycotina</taxon>
        <taxon>Schizosaccharomycetes</taxon>
        <taxon>Schizosaccharomycetales</taxon>
        <taxon>Schizosaccharomycetaceae</taxon>
        <taxon>Schizosaccharomyces</taxon>
    </lineage>
</organism>
<dbReference type="AlphaFoldDB" id="A0AAE9WJF3"/>
<dbReference type="GO" id="GO:0005829">
    <property type="term" value="C:cytosol"/>
    <property type="evidence" value="ECO:0007669"/>
    <property type="project" value="TreeGrafter"/>
</dbReference>
<dbReference type="GO" id="GO:0051879">
    <property type="term" value="F:Hsp90 protein binding"/>
    <property type="evidence" value="ECO:0007669"/>
    <property type="project" value="TreeGrafter"/>
</dbReference>
<dbReference type="EMBL" id="CP115613">
    <property type="protein sequence ID" value="WBW75128.1"/>
    <property type="molecule type" value="Genomic_DNA"/>
</dbReference>
<keyword evidence="2" id="KW-1185">Reference proteome</keyword>
<evidence type="ECO:0000313" key="2">
    <source>
        <dbReference type="Proteomes" id="UP001212411"/>
    </source>
</evidence>
<dbReference type="PANTHER" id="PTHR46035">
    <property type="entry name" value="TETRATRICOPEPTIDE REPEAT PROTEIN 4"/>
    <property type="match status" value="1"/>
</dbReference>